<feature type="compositionally biased region" description="Basic and acidic residues" evidence="9">
    <location>
        <begin position="234"/>
        <end position="246"/>
    </location>
</feature>
<dbReference type="GO" id="GO:0007018">
    <property type="term" value="P:microtubule-based movement"/>
    <property type="evidence" value="ECO:0007669"/>
    <property type="project" value="InterPro"/>
</dbReference>
<comment type="subcellular location">
    <subcellularLocation>
        <location evidence="1">Cytoplasm</location>
        <location evidence="1">Cytoskeleton</location>
    </subcellularLocation>
</comment>
<feature type="region of interest" description="Disordered" evidence="9">
    <location>
        <begin position="649"/>
        <end position="680"/>
    </location>
</feature>
<dbReference type="PANTHER" id="PTHR21608:SF7">
    <property type="entry name" value="KINESIN-LIKE PROTEIN CG14535"/>
    <property type="match status" value="1"/>
</dbReference>
<name>A0A6J3K1J5_9HYME</name>
<feature type="region of interest" description="Disordered" evidence="9">
    <location>
        <begin position="1137"/>
        <end position="1170"/>
    </location>
</feature>
<feature type="region of interest" description="Disordered" evidence="9">
    <location>
        <begin position="1838"/>
        <end position="1902"/>
    </location>
</feature>
<evidence type="ECO:0000256" key="5">
    <source>
        <dbReference type="ARBA" id="ARBA00022840"/>
    </source>
</evidence>
<dbReference type="GO" id="GO:0008017">
    <property type="term" value="F:microtubule binding"/>
    <property type="evidence" value="ECO:0007669"/>
    <property type="project" value="InterPro"/>
</dbReference>
<gene>
    <name evidence="12" type="primary">LOC117231999</name>
</gene>
<keyword evidence="2" id="KW-0963">Cytoplasm</keyword>
<organism evidence="11 12">
    <name type="scientific">Bombus vosnesenskii</name>
    <dbReference type="NCBI Taxonomy" id="207650"/>
    <lineage>
        <taxon>Eukaryota</taxon>
        <taxon>Metazoa</taxon>
        <taxon>Ecdysozoa</taxon>
        <taxon>Arthropoda</taxon>
        <taxon>Hexapoda</taxon>
        <taxon>Insecta</taxon>
        <taxon>Pterygota</taxon>
        <taxon>Neoptera</taxon>
        <taxon>Endopterygota</taxon>
        <taxon>Hymenoptera</taxon>
        <taxon>Apocrita</taxon>
        <taxon>Aculeata</taxon>
        <taxon>Apoidea</taxon>
        <taxon>Anthophila</taxon>
        <taxon>Apidae</taxon>
        <taxon>Bombus</taxon>
        <taxon>Pyrobombus</taxon>
    </lineage>
</organism>
<accession>A0A6J3K1J5</accession>
<protein>
    <submittedName>
        <fullName evidence="12">Uncharacterized protein LOC117231999 isoform X1</fullName>
    </submittedName>
</protein>
<keyword evidence="4 8" id="KW-0547">Nucleotide-binding</keyword>
<feature type="compositionally biased region" description="Basic and acidic residues" evidence="9">
    <location>
        <begin position="257"/>
        <end position="281"/>
    </location>
</feature>
<feature type="compositionally biased region" description="Basic and acidic residues" evidence="9">
    <location>
        <begin position="1216"/>
        <end position="1226"/>
    </location>
</feature>
<feature type="region of interest" description="Disordered" evidence="9">
    <location>
        <begin position="324"/>
        <end position="477"/>
    </location>
</feature>
<feature type="compositionally biased region" description="Polar residues" evidence="9">
    <location>
        <begin position="1261"/>
        <end position="1275"/>
    </location>
</feature>
<reference evidence="12" key="1">
    <citation type="submission" date="2025-08" db="UniProtKB">
        <authorList>
            <consortium name="RefSeq"/>
        </authorList>
    </citation>
    <scope>IDENTIFICATION</scope>
    <source>
        <tissue evidence="12">Muscle</tissue>
    </source>
</reference>
<dbReference type="InterPro" id="IPR001752">
    <property type="entry name" value="Kinesin_motor_dom"/>
</dbReference>
<feature type="compositionally biased region" description="Basic and acidic residues" evidence="9">
    <location>
        <begin position="334"/>
        <end position="344"/>
    </location>
</feature>
<dbReference type="Pfam" id="PF00225">
    <property type="entry name" value="Kinesin"/>
    <property type="match status" value="1"/>
</dbReference>
<feature type="region of interest" description="Disordered" evidence="9">
    <location>
        <begin position="1213"/>
        <end position="1295"/>
    </location>
</feature>
<keyword evidence="11" id="KW-1185">Reference proteome</keyword>
<feature type="region of interest" description="Disordered" evidence="9">
    <location>
        <begin position="1"/>
        <end position="72"/>
    </location>
</feature>
<feature type="compositionally biased region" description="Basic and acidic residues" evidence="9">
    <location>
        <begin position="360"/>
        <end position="377"/>
    </location>
</feature>
<dbReference type="GO" id="GO:0005874">
    <property type="term" value="C:microtubule"/>
    <property type="evidence" value="ECO:0007669"/>
    <property type="project" value="UniProtKB-KW"/>
</dbReference>
<evidence type="ECO:0000256" key="2">
    <source>
        <dbReference type="ARBA" id="ARBA00022490"/>
    </source>
</evidence>
<dbReference type="PROSITE" id="PS50067">
    <property type="entry name" value="KINESIN_MOTOR_2"/>
    <property type="match status" value="1"/>
</dbReference>
<dbReference type="GeneID" id="117231999"/>
<keyword evidence="5 8" id="KW-0067">ATP-binding</keyword>
<feature type="region of interest" description="Disordered" evidence="9">
    <location>
        <begin position="187"/>
        <end position="308"/>
    </location>
</feature>
<evidence type="ECO:0000313" key="11">
    <source>
        <dbReference type="Proteomes" id="UP000504631"/>
    </source>
</evidence>
<feature type="compositionally biased region" description="Polar residues" evidence="9">
    <location>
        <begin position="1156"/>
        <end position="1169"/>
    </location>
</feature>
<comment type="similarity">
    <text evidence="8">Belongs to the TRAFAC class myosin-kinesin ATPase superfamily. Kinesin family.</text>
</comment>
<feature type="compositionally biased region" description="Gly residues" evidence="9">
    <location>
        <begin position="379"/>
        <end position="426"/>
    </location>
</feature>
<evidence type="ECO:0000256" key="8">
    <source>
        <dbReference type="PROSITE-ProRule" id="PRU00283"/>
    </source>
</evidence>
<evidence type="ECO:0000256" key="6">
    <source>
        <dbReference type="ARBA" id="ARBA00023175"/>
    </source>
</evidence>
<feature type="compositionally biased region" description="Basic and acidic residues" evidence="9">
    <location>
        <begin position="187"/>
        <end position="210"/>
    </location>
</feature>
<dbReference type="Gene3D" id="3.40.850.10">
    <property type="entry name" value="Kinesin motor domain"/>
    <property type="match status" value="1"/>
</dbReference>
<dbReference type="GO" id="GO:0003777">
    <property type="term" value="F:microtubule motor activity"/>
    <property type="evidence" value="ECO:0007669"/>
    <property type="project" value="InterPro"/>
</dbReference>
<dbReference type="InterPro" id="IPR027417">
    <property type="entry name" value="P-loop_NTPase"/>
</dbReference>
<evidence type="ECO:0000259" key="10">
    <source>
        <dbReference type="PROSITE" id="PS50067"/>
    </source>
</evidence>
<evidence type="ECO:0000313" key="12">
    <source>
        <dbReference type="RefSeq" id="XP_033346953.1"/>
    </source>
</evidence>
<feature type="compositionally biased region" description="Pro residues" evidence="9">
    <location>
        <begin position="36"/>
        <end position="46"/>
    </location>
</feature>
<feature type="region of interest" description="Disordered" evidence="9">
    <location>
        <begin position="748"/>
        <end position="768"/>
    </location>
</feature>
<feature type="compositionally biased region" description="Basic and acidic residues" evidence="9">
    <location>
        <begin position="649"/>
        <end position="664"/>
    </location>
</feature>
<feature type="compositionally biased region" description="Gly residues" evidence="9">
    <location>
        <begin position="1137"/>
        <end position="1150"/>
    </location>
</feature>
<proteinExistence type="inferred from homology"/>
<dbReference type="SUPFAM" id="SSF52540">
    <property type="entry name" value="P-loop containing nucleoside triphosphate hydrolases"/>
    <property type="match status" value="1"/>
</dbReference>
<evidence type="ECO:0000256" key="7">
    <source>
        <dbReference type="ARBA" id="ARBA00023212"/>
    </source>
</evidence>
<dbReference type="SMART" id="SM00129">
    <property type="entry name" value="KISc"/>
    <property type="match status" value="1"/>
</dbReference>
<keyword evidence="3" id="KW-0493">Microtubule</keyword>
<feature type="compositionally biased region" description="Polar residues" evidence="9">
    <location>
        <begin position="430"/>
        <end position="439"/>
    </location>
</feature>
<evidence type="ECO:0000256" key="1">
    <source>
        <dbReference type="ARBA" id="ARBA00004245"/>
    </source>
</evidence>
<dbReference type="PANTHER" id="PTHR21608">
    <property type="entry name" value="KINESIN-LIKE PROTEIN CG14535"/>
    <property type="match status" value="1"/>
</dbReference>
<feature type="compositionally biased region" description="Polar residues" evidence="9">
    <location>
        <begin position="666"/>
        <end position="677"/>
    </location>
</feature>
<dbReference type="RefSeq" id="XP_033346953.1">
    <property type="nucleotide sequence ID" value="XM_033491062.1"/>
</dbReference>
<evidence type="ECO:0000256" key="4">
    <source>
        <dbReference type="ARBA" id="ARBA00022741"/>
    </source>
</evidence>
<dbReference type="KEGG" id="bvk:117231999"/>
<evidence type="ECO:0000256" key="3">
    <source>
        <dbReference type="ARBA" id="ARBA00022701"/>
    </source>
</evidence>
<dbReference type="InterPro" id="IPR027640">
    <property type="entry name" value="Kinesin-like_fam"/>
</dbReference>
<feature type="compositionally biased region" description="Polar residues" evidence="9">
    <location>
        <begin position="1236"/>
        <end position="1249"/>
    </location>
</feature>
<sequence>MEVRTERPRTAGRIAPTGRVTPTIHQTGGGRRKAIPVPPPRVPTPMPTANNNQQKNNANVDAPAPVPAQRKEPHENIARIAKRYLDDNMQQAWINPRLISMINMEAVTSTDYDSSNLSRNFNQVGFNTYNYSQFEEKYKPRQVFKYGDEYLEYGRNSVRLGLNERFARLSSRHQDGVGKIDQRYLRSHSQPERQHHSTHETRSKSQDSRELTFYQIDPPVRAENVQHHSKAHRSAVEKGQGKKELTFYEIDGPATQEKAKDGKFESCKDRSDKRDKSHTVQEKAIPPKHAKQGHQEQKTSAPPNYQLNRSQSDLTECQLPNYYRHQNNPYIDPPKYRQFDRPPKYQETPPRSEPPPKYSEVARRQDDYKRVQEDRSKRQGGGVGGGGGGGGGGIGGGSIGTGTGGGVGGGGSGGGGNSSRGTGGTHGAETPSNLASITPTAREATRGPSSRSRLPYKSCDTRCPNNNNNNNSTKEETYEDGTEDCEVISSSRCHADSSKSFHHHQNRSCGIGVGTGGGCGTVSGNVCHGGSGVPCDSSTCDRYKGAVDSLLKASEAVQGRLCDRSMLKIEKPSTKAILHGIEGIGKCGDRMKSAQELGYGKHETGKSKSHDVGHGFKVENIKYYGELKGYDFKSYGTIDKPTVVSAHEKSHLHGPEKNGHEKCHSKTSSSSAMQSYGLSKVAGERPAEKSVYADHYYHRSSHSKPQSAYQVYQETKYSYNVSGVPGTPAQASAAAAFFARAAQKLNLSSSPHRRRRSGDENIGSDEQPIFPNGYAALLLKSPPPAPPALLRRIGVKELTGVGKVKVMLKVSPGEGGSFFNADKRKKQVTLVDPTAGQSSSADDRRPTVAAPKMFAFDAIFTEEDSQTEICSSALTDVIHAVINGTDGCLFCFGHAGLGKSHTMLGTPEAGHTLGAIPCAIAWLFRGISEQRQRTGARFSVRVSCVELTTGQQQLRDLLAAHANDSEQSPAVYLRDDPLFGSLQLQQHSELRAPTAERAAFYLDAAVAGRQREDGDAHMLYTLHVYQYSVAGKGGVAGGRSRLHLMDLGNSDRGKSSGGIPLSGLGNILLAIFNGQKHLPYKEHKLTQLLKECLGSLTCHAAMIAHVSPNAQHYTETLTTVQLASRIHRMRRRKIKFVGGGTQGTGSGGSSGEEAARQNSECDPSSSDLSADTVIYVGPSTDDATDGEHPPVYIPSLNSGDNRCAMGRVLRGSAAERPCKMPEERSPVHKSTKAVKTLTQTASKQTSPAHTATPKASPARKISSTKVPSSKVNDSPGSKIPVAAPSGGSDEQWIDGPRISKSKVAEARHMLKDPHHKRETWIDGPMQLTGPPTLQLHTQQHSSGYGFMDSHKKSMIRKWVENQSSQIQKNRHAAARIESSKMSGQSSQFKELTTFKTCGAMDDDDTSLSTVESDSLKANEIEDITEKLGAKLNLLNVKSNTDSGLDLTASPVMDDSVDKGKLDLQEDEDDDEEIVVPPPLPLIEPLSNGVSREVSMESLNLSHKDIVLPSRHSLSSEDEILEIVEVEDLEPVPMQDSCLQVTEEDIAMCMGENPLPESDQEEHPLRILSQENLTVVSTFTDSMSVMSDTERYRPQYPPPVGAGVLPRPYFDHEDFLEQETRHKFDQLARLHELYQSKLALANVSNSVTYQRENSSNVREAPSAPVFRPPSRCQSLSLSDVMFNDNASNHGSIYSEPAYIAGKSDQEKICDNCRQSMSRPATASYWYPNSVAHIASPRRYCGKLGDCNISSLRHPDGASNPNLKEEVERLPGNGASGSDPEEEYVEAKKLFTAAERPERTVTGKSDIEEDLKVQATAPLQLSIPSPAPSSGRMQRKITSLGSSMGLNKEGYDSGADSTPRAAKLSPATLSRHRAESSGYDSIVRDSETSSIASDSSRHTGALQEHQAVEQRVAECGLRSRAQCRAHLPRAPSALPGILAYTSEDVDILDRRARLRSDPRGTMSRIHNLRLRQRLLRLELRDAKRRLMVPDARWSYDLHVEESMDWRDPSFLEALEAETCILQKRVQACKSHVLLITCFDSCPRQPCTRQAESPTGIRIT</sequence>
<dbReference type="FunFam" id="3.40.850.10:FF:000147">
    <property type="entry name" value="kinesin-like protein CG14535"/>
    <property type="match status" value="1"/>
</dbReference>
<dbReference type="InterPro" id="IPR036961">
    <property type="entry name" value="Kinesin_motor_dom_sf"/>
</dbReference>
<feature type="compositionally biased region" description="Polar residues" evidence="9">
    <location>
        <begin position="298"/>
        <end position="308"/>
    </location>
</feature>
<dbReference type="Proteomes" id="UP000504631">
    <property type="component" value="Unplaced"/>
</dbReference>
<feature type="domain" description="Kinesin motor" evidence="10">
    <location>
        <begin position="803"/>
        <end position="1129"/>
    </location>
</feature>
<feature type="compositionally biased region" description="Low complexity" evidence="9">
    <location>
        <begin position="47"/>
        <end position="63"/>
    </location>
</feature>
<feature type="binding site" evidence="8">
    <location>
        <begin position="893"/>
        <end position="900"/>
    </location>
    <ligand>
        <name>ATP</name>
        <dbReference type="ChEBI" id="CHEBI:30616"/>
    </ligand>
</feature>
<dbReference type="PRINTS" id="PR00380">
    <property type="entry name" value="KINESINHEAVY"/>
</dbReference>
<keyword evidence="6 8" id="KW-0505">Motor protein</keyword>
<dbReference type="GO" id="GO:0005524">
    <property type="term" value="F:ATP binding"/>
    <property type="evidence" value="ECO:0007669"/>
    <property type="project" value="UniProtKB-UniRule"/>
</dbReference>
<keyword evidence="7" id="KW-0206">Cytoskeleton</keyword>
<feature type="region of interest" description="Disordered" evidence="9">
    <location>
        <begin position="1750"/>
        <end position="1781"/>
    </location>
</feature>
<evidence type="ECO:0000256" key="9">
    <source>
        <dbReference type="SAM" id="MobiDB-lite"/>
    </source>
</evidence>